<proteinExistence type="predicted"/>
<reference evidence="3" key="2">
    <citation type="submission" date="2023-01" db="EMBL/GenBank/DDBJ databases">
        <authorList>
            <person name="Sun Q."/>
            <person name="Evtushenko L."/>
        </authorList>
    </citation>
    <scope>NUCLEOTIDE SEQUENCE</scope>
    <source>
        <strain evidence="3">VKM B-2789</strain>
    </source>
</reference>
<sequence length="458" mass="51132">MTVGDPPDSPGLEAPRPTDIDGGRRLVLFLPGHDPTDMDYHHGRFANQAGRFAALWSCRAEVSALRHEPDLPVSLWGARSEGPNWRQATDFALLRWDDIVVALDKRLAVTRLWRGLAALLEFARNGTSRRYFKATLRYGIFCLFPVGILMLFLLGGLLAGLAAGLGTSFLVTPGQAGHLPLLVGLSVGLLVFLGLFHQPGRRWRLHQALDDWDLARDYLHGRAPVMDERLARFAEYLVERVRNGGYDEVILVGHSLGATLALRVLVLAFARDPELGRRGTRLNLLTCGATIPKFSLHPDAAAVRADAEQIAQRPDLFWTEYQARHDAINFYKYHPVKLRRAEFDTAEYGQPILKNANLKQMISREKLRALRWHIMRLHYQSLLANEMKAPYDFFMIALGPVPFAELCASRNGPISLFADDGSMLLREDATPTEPADTANRSDLNDPAGLQQDAQEDAS</sequence>
<feature type="transmembrane region" description="Helical" evidence="2">
    <location>
        <begin position="138"/>
        <end position="165"/>
    </location>
</feature>
<feature type="region of interest" description="Disordered" evidence="1">
    <location>
        <begin position="1"/>
        <end position="20"/>
    </location>
</feature>
<dbReference type="Proteomes" id="UP001143330">
    <property type="component" value="Unassembled WGS sequence"/>
</dbReference>
<keyword evidence="2" id="KW-0472">Membrane</keyword>
<evidence type="ECO:0000313" key="4">
    <source>
        <dbReference type="Proteomes" id="UP001143330"/>
    </source>
</evidence>
<organism evidence="3 4">
    <name type="scientific">Ancylobacter defluvii</name>
    <dbReference type="NCBI Taxonomy" id="1282440"/>
    <lineage>
        <taxon>Bacteria</taxon>
        <taxon>Pseudomonadati</taxon>
        <taxon>Pseudomonadota</taxon>
        <taxon>Alphaproteobacteria</taxon>
        <taxon>Hyphomicrobiales</taxon>
        <taxon>Xanthobacteraceae</taxon>
        <taxon>Ancylobacter</taxon>
    </lineage>
</organism>
<evidence type="ECO:0000313" key="3">
    <source>
        <dbReference type="EMBL" id="GLK85275.1"/>
    </source>
</evidence>
<evidence type="ECO:0000256" key="2">
    <source>
        <dbReference type="SAM" id="Phobius"/>
    </source>
</evidence>
<evidence type="ECO:0000256" key="1">
    <source>
        <dbReference type="SAM" id="MobiDB-lite"/>
    </source>
</evidence>
<reference evidence="3" key="1">
    <citation type="journal article" date="2014" name="Int. J. Syst. Evol. Microbiol.">
        <title>Complete genome sequence of Corynebacterium casei LMG S-19264T (=DSM 44701T), isolated from a smear-ripened cheese.</title>
        <authorList>
            <consortium name="US DOE Joint Genome Institute (JGI-PGF)"/>
            <person name="Walter F."/>
            <person name="Albersmeier A."/>
            <person name="Kalinowski J."/>
            <person name="Ruckert C."/>
        </authorList>
    </citation>
    <scope>NUCLEOTIDE SEQUENCE</scope>
    <source>
        <strain evidence="3">VKM B-2789</strain>
    </source>
</reference>
<keyword evidence="4" id="KW-1185">Reference proteome</keyword>
<comment type="caution">
    <text evidence="3">The sequence shown here is derived from an EMBL/GenBank/DDBJ whole genome shotgun (WGS) entry which is preliminary data.</text>
</comment>
<feature type="region of interest" description="Disordered" evidence="1">
    <location>
        <begin position="425"/>
        <end position="458"/>
    </location>
</feature>
<protein>
    <submittedName>
        <fullName evidence="3">Uncharacterized protein</fullName>
    </submittedName>
</protein>
<keyword evidence="2" id="KW-0812">Transmembrane</keyword>
<dbReference type="SUPFAM" id="SSF53474">
    <property type="entry name" value="alpha/beta-Hydrolases"/>
    <property type="match status" value="1"/>
</dbReference>
<gene>
    <name evidence="3" type="ORF">GCM10017653_33450</name>
</gene>
<name>A0A9W6JWP3_9HYPH</name>
<dbReference type="EMBL" id="BSFM01000014">
    <property type="protein sequence ID" value="GLK85275.1"/>
    <property type="molecule type" value="Genomic_DNA"/>
</dbReference>
<keyword evidence="2" id="KW-1133">Transmembrane helix</keyword>
<accession>A0A9W6JWP3</accession>
<dbReference type="Gene3D" id="3.40.50.1820">
    <property type="entry name" value="alpha/beta hydrolase"/>
    <property type="match status" value="1"/>
</dbReference>
<dbReference type="AlphaFoldDB" id="A0A9W6JWP3"/>
<feature type="transmembrane region" description="Helical" evidence="2">
    <location>
        <begin position="177"/>
        <end position="196"/>
    </location>
</feature>
<dbReference type="RefSeq" id="WP_213365079.1">
    <property type="nucleotide sequence ID" value="NZ_BSFM01000014.1"/>
</dbReference>
<dbReference type="InterPro" id="IPR029058">
    <property type="entry name" value="AB_hydrolase_fold"/>
</dbReference>